<dbReference type="InterPro" id="IPR020018">
    <property type="entry name" value="Motility-assoc_lipoprot_GldH"/>
</dbReference>
<accession>A0A915YJU7</accession>
<dbReference type="AlphaFoldDB" id="A0A915YJU7"/>
<keyword evidence="1" id="KW-0472">Membrane</keyword>
<protein>
    <submittedName>
        <fullName evidence="2">Gliding motility lipoprotein GldH</fullName>
    </submittedName>
</protein>
<keyword evidence="3" id="KW-1185">Reference proteome</keyword>
<name>A0A915YJU7_9BACT</name>
<dbReference type="Proteomes" id="UP001060919">
    <property type="component" value="Chromosome"/>
</dbReference>
<keyword evidence="2" id="KW-0449">Lipoprotein</keyword>
<keyword evidence="1" id="KW-0812">Transmembrane</keyword>
<sequence>MPIITSHLKRNKLILGWLQYSLWSFVLVLCFSLVSCNTIYDETVTIENSQWSDDTAIPFEFEIQDTSKYYDLFLEVNHSIDYPYQNIYCWVETFELGTSIRKDQCSLELANAKGKWLGACNAETCDRKIPFIINTKFNNVGKYKIILTQNTRNAILKDINGLRLLITEAT</sequence>
<dbReference type="NCBIfam" id="TIGR03511">
    <property type="entry name" value="GldH_lipo"/>
    <property type="match status" value="1"/>
</dbReference>
<dbReference type="KEGG" id="aup:AsAng_0050660"/>
<gene>
    <name evidence="2" type="ORF">AsAng_0050660</name>
</gene>
<dbReference type="RefSeq" id="WP_264789508.1">
    <property type="nucleotide sequence ID" value="NZ_AP026867.1"/>
</dbReference>
<keyword evidence="1" id="KW-1133">Transmembrane helix</keyword>
<dbReference type="Pfam" id="PF14109">
    <property type="entry name" value="GldH_lipo"/>
    <property type="match status" value="1"/>
</dbReference>
<proteinExistence type="predicted"/>
<reference evidence="2" key="1">
    <citation type="submission" date="2022-09" db="EMBL/GenBank/DDBJ databases">
        <title>Aureispira anguillicida sp. nov., isolated from Leptocephalus of Japanese eel Anguilla japonica.</title>
        <authorList>
            <person name="Yuasa K."/>
            <person name="Mekata T."/>
            <person name="Ikunari K."/>
        </authorList>
    </citation>
    <scope>NUCLEOTIDE SEQUENCE</scope>
    <source>
        <strain evidence="2">EL160426</strain>
    </source>
</reference>
<organism evidence="2 3">
    <name type="scientific">Aureispira anguillae</name>
    <dbReference type="NCBI Taxonomy" id="2864201"/>
    <lineage>
        <taxon>Bacteria</taxon>
        <taxon>Pseudomonadati</taxon>
        <taxon>Bacteroidota</taxon>
        <taxon>Saprospiria</taxon>
        <taxon>Saprospirales</taxon>
        <taxon>Saprospiraceae</taxon>
        <taxon>Aureispira</taxon>
    </lineage>
</organism>
<dbReference type="EMBL" id="AP026867">
    <property type="protein sequence ID" value="BDS14287.1"/>
    <property type="molecule type" value="Genomic_DNA"/>
</dbReference>
<evidence type="ECO:0000313" key="3">
    <source>
        <dbReference type="Proteomes" id="UP001060919"/>
    </source>
</evidence>
<feature type="transmembrane region" description="Helical" evidence="1">
    <location>
        <begin position="20"/>
        <end position="40"/>
    </location>
</feature>
<evidence type="ECO:0000313" key="2">
    <source>
        <dbReference type="EMBL" id="BDS14287.1"/>
    </source>
</evidence>
<evidence type="ECO:0000256" key="1">
    <source>
        <dbReference type="SAM" id="Phobius"/>
    </source>
</evidence>